<keyword evidence="3" id="KW-1185">Reference proteome</keyword>
<feature type="chain" id="PRO_5035437114" description="Transmembrane protein" evidence="1">
    <location>
        <begin position="30"/>
        <end position="143"/>
    </location>
</feature>
<organism evidence="2 3">
    <name type="scientific">Rhamnella rubrinervis</name>
    <dbReference type="NCBI Taxonomy" id="2594499"/>
    <lineage>
        <taxon>Eukaryota</taxon>
        <taxon>Viridiplantae</taxon>
        <taxon>Streptophyta</taxon>
        <taxon>Embryophyta</taxon>
        <taxon>Tracheophyta</taxon>
        <taxon>Spermatophyta</taxon>
        <taxon>Magnoliopsida</taxon>
        <taxon>eudicotyledons</taxon>
        <taxon>Gunneridae</taxon>
        <taxon>Pentapetalae</taxon>
        <taxon>rosids</taxon>
        <taxon>fabids</taxon>
        <taxon>Rosales</taxon>
        <taxon>Rhamnaceae</taxon>
        <taxon>rhamnoid group</taxon>
        <taxon>Rhamneae</taxon>
        <taxon>Rhamnella</taxon>
    </lineage>
</organism>
<evidence type="ECO:0000313" key="3">
    <source>
        <dbReference type="Proteomes" id="UP000796880"/>
    </source>
</evidence>
<accession>A0A8K0HEF5</accession>
<name>A0A8K0HEF5_9ROSA</name>
<feature type="signal peptide" evidence="1">
    <location>
        <begin position="1"/>
        <end position="29"/>
    </location>
</feature>
<evidence type="ECO:0008006" key="4">
    <source>
        <dbReference type="Google" id="ProtNLM"/>
    </source>
</evidence>
<comment type="caution">
    <text evidence="2">The sequence shown here is derived from an EMBL/GenBank/DDBJ whole genome shotgun (WGS) entry which is preliminary data.</text>
</comment>
<sequence>MISSASKKVSMVMMLAVAATILMANFVRRDENMNINGNYSEPNHHHHHLHRHLGHDYHQYYDPHGHHSKSNKSRRMEGGVPHLDEYHPNCPGFRCTFLLRIAPMAVPAFPSIFSLKNALEVVAKIRKIFPIYILTRECLGTCC</sequence>
<dbReference type="Proteomes" id="UP000796880">
    <property type="component" value="Unassembled WGS sequence"/>
</dbReference>
<proteinExistence type="predicted"/>
<keyword evidence="1" id="KW-0732">Signal</keyword>
<evidence type="ECO:0000256" key="1">
    <source>
        <dbReference type="SAM" id="SignalP"/>
    </source>
</evidence>
<reference evidence="2" key="1">
    <citation type="submission" date="2020-03" db="EMBL/GenBank/DDBJ databases">
        <title>A high-quality chromosome-level genome assembly of a woody plant with both climbing and erect habits, Rhamnella rubrinervis.</title>
        <authorList>
            <person name="Lu Z."/>
            <person name="Yang Y."/>
            <person name="Zhu X."/>
            <person name="Sun Y."/>
        </authorList>
    </citation>
    <scope>NUCLEOTIDE SEQUENCE</scope>
    <source>
        <strain evidence="2">BYM</strain>
        <tissue evidence="2">Leaf</tissue>
    </source>
</reference>
<protein>
    <recommendedName>
        <fullName evidence="4">Transmembrane protein</fullName>
    </recommendedName>
</protein>
<evidence type="ECO:0000313" key="2">
    <source>
        <dbReference type="EMBL" id="KAF3451157.1"/>
    </source>
</evidence>
<gene>
    <name evidence="2" type="ORF">FNV43_RR07249</name>
</gene>
<dbReference type="AlphaFoldDB" id="A0A8K0HEF5"/>
<dbReference type="EMBL" id="VOIH02000003">
    <property type="protein sequence ID" value="KAF3451157.1"/>
    <property type="molecule type" value="Genomic_DNA"/>
</dbReference>